<dbReference type="RefSeq" id="WP_337092145.1">
    <property type="nucleotide sequence ID" value="NZ_JAPYKO010000003.1"/>
</dbReference>
<protein>
    <submittedName>
        <fullName evidence="1">Carboxymuconolactone decarboxylase family protein</fullName>
    </submittedName>
</protein>
<name>A0ABU8K9C2_9HYPH</name>
<organism evidence="1 2">
    <name type="scientific">Mesorhizobium argentiipisi</name>
    <dbReference type="NCBI Taxonomy" id="3015175"/>
    <lineage>
        <taxon>Bacteria</taxon>
        <taxon>Pseudomonadati</taxon>
        <taxon>Pseudomonadota</taxon>
        <taxon>Alphaproteobacteria</taxon>
        <taxon>Hyphomicrobiales</taxon>
        <taxon>Phyllobacteriaceae</taxon>
        <taxon>Mesorhizobium</taxon>
    </lineage>
</organism>
<gene>
    <name evidence="1" type="ORF">O7A05_06415</name>
</gene>
<dbReference type="InterPro" id="IPR029032">
    <property type="entry name" value="AhpD-like"/>
</dbReference>
<dbReference type="PANTHER" id="PTHR34846">
    <property type="entry name" value="4-CARBOXYMUCONOLACTONE DECARBOXYLASE FAMILY PROTEIN (AFU_ORTHOLOGUE AFUA_6G11590)"/>
    <property type="match status" value="1"/>
</dbReference>
<proteinExistence type="predicted"/>
<accession>A0ABU8K9C2</accession>
<dbReference type="Proteomes" id="UP001366503">
    <property type="component" value="Unassembled WGS sequence"/>
</dbReference>
<evidence type="ECO:0000313" key="1">
    <source>
        <dbReference type="EMBL" id="MEI9401813.1"/>
    </source>
</evidence>
<reference evidence="1 2" key="1">
    <citation type="submission" date="2022-12" db="EMBL/GenBank/DDBJ databases">
        <authorList>
            <person name="Muema E."/>
        </authorList>
    </citation>
    <scope>NUCLEOTIDE SEQUENCE [LARGE SCALE GENOMIC DNA]</scope>
    <source>
        <strain evidence="2">1330</strain>
    </source>
</reference>
<evidence type="ECO:0000313" key="2">
    <source>
        <dbReference type="Proteomes" id="UP001366503"/>
    </source>
</evidence>
<dbReference type="Gene3D" id="1.20.1290.10">
    <property type="entry name" value="AhpD-like"/>
    <property type="match status" value="1"/>
</dbReference>
<dbReference type="PANTHER" id="PTHR34846:SF11">
    <property type="entry name" value="4-CARBOXYMUCONOLACTONE DECARBOXYLASE FAMILY PROTEIN (AFU_ORTHOLOGUE AFUA_6G11590)"/>
    <property type="match status" value="1"/>
</dbReference>
<sequence length="191" mass="20629">MRLPLLLPSELSPDQRDLYDDMQNGIQSSFKGFAAVNDDGALMGPWNPWLHFSRFGGPTWELVKALSASPTLPKPVREVAILVTGVHFHSAYELYAHVLVAEANGLAEETIATIAAGQRPVDLTRQQAAAYDVASALVSGRLLPDLVYRHAVKTFGADGAAELIYLTGLYSLVSVILNGFEVPVPESKNAL</sequence>
<keyword evidence="2" id="KW-1185">Reference proteome</keyword>
<dbReference type="EMBL" id="JAPYKO010000003">
    <property type="protein sequence ID" value="MEI9401813.1"/>
    <property type="molecule type" value="Genomic_DNA"/>
</dbReference>
<dbReference type="SUPFAM" id="SSF69118">
    <property type="entry name" value="AhpD-like"/>
    <property type="match status" value="1"/>
</dbReference>
<comment type="caution">
    <text evidence="1">The sequence shown here is derived from an EMBL/GenBank/DDBJ whole genome shotgun (WGS) entry which is preliminary data.</text>
</comment>